<sequence>MPPPREPSGPPPHTGGTAAVRRSSPGRSPVRSCHVRCRAAPASVPALRGPEVRLAWFVHLFTSSYSWERPPGRAPPHRWAGHIPVRRLQGSVRSSSVSVEKPARLATGEPTVSAAVLATPPSRGIPEATIARLPGYLRALNELSDSGVATISSGELAETAGVNSAQLRKDLSHLGSYGTRGVGYDVEFLRFQIGREIGAATDWPVVLVGVGNLGTALARSADFGARGGFRIVALVDVNPTVIGTRIGGITVTAQADLARTVHDTGAVIGVITTPDWAAQEVCDVLIECGITSILNFSSTVLTSPDTIAVRKVDLGQELQILAYHEQRKLDAVRRQQRDAVHPNPTLPATRRSVR</sequence>
<evidence type="ECO:0000256" key="7">
    <source>
        <dbReference type="HAMAP-Rule" id="MF_01131"/>
    </source>
</evidence>
<dbReference type="InterPro" id="IPR003781">
    <property type="entry name" value="CoA-bd"/>
</dbReference>
<dbReference type="Gene3D" id="3.40.50.720">
    <property type="entry name" value="NAD(P)-binding Rossmann-like Domain"/>
    <property type="match status" value="1"/>
</dbReference>
<keyword evidence="1 7" id="KW-0963">Cytoplasm</keyword>
<proteinExistence type="inferred from homology"/>
<dbReference type="Pfam" id="PF02629">
    <property type="entry name" value="CoA_binding"/>
    <property type="match status" value="1"/>
</dbReference>
<feature type="compositionally biased region" description="Pro residues" evidence="8">
    <location>
        <begin position="1"/>
        <end position="13"/>
    </location>
</feature>
<dbReference type="InterPro" id="IPR058236">
    <property type="entry name" value="Rex_actinobacterial-type"/>
</dbReference>
<dbReference type="HAMAP" id="MF_01131">
    <property type="entry name" value="Rex"/>
    <property type="match status" value="1"/>
</dbReference>
<dbReference type="InterPro" id="IPR022876">
    <property type="entry name" value="Tscrpt_rep_Rex"/>
</dbReference>
<feature type="region of interest" description="Disordered" evidence="8">
    <location>
        <begin position="333"/>
        <end position="354"/>
    </location>
</feature>
<evidence type="ECO:0000256" key="4">
    <source>
        <dbReference type="ARBA" id="ARBA00023027"/>
    </source>
</evidence>
<dbReference type="NCBIfam" id="NF003994">
    <property type="entry name" value="PRK05472.2-3"/>
    <property type="match status" value="1"/>
</dbReference>
<dbReference type="AlphaFoldDB" id="A0A9D1GZR4"/>
<comment type="similarity">
    <text evidence="7">Belongs to the transcriptional regulatory Rex family.</text>
</comment>
<feature type="compositionally biased region" description="Low complexity" evidence="8">
    <location>
        <begin position="20"/>
        <end position="31"/>
    </location>
</feature>
<dbReference type="NCBIfam" id="NF003992">
    <property type="entry name" value="PRK05472.2-1"/>
    <property type="match status" value="1"/>
</dbReference>
<protein>
    <recommendedName>
        <fullName evidence="7">Redox-sensing transcriptional repressor Rex</fullName>
    </recommendedName>
</protein>
<dbReference type="GO" id="GO:0045892">
    <property type="term" value="P:negative regulation of DNA-templated transcription"/>
    <property type="evidence" value="ECO:0007669"/>
    <property type="project" value="InterPro"/>
</dbReference>
<dbReference type="PANTHER" id="PTHR35786:SF1">
    <property type="entry name" value="REDOX-SENSING TRANSCRIPTIONAL REPRESSOR REX 1"/>
    <property type="match status" value="1"/>
</dbReference>
<dbReference type="InterPro" id="IPR036291">
    <property type="entry name" value="NAD(P)-bd_dom_sf"/>
</dbReference>
<evidence type="ECO:0000256" key="3">
    <source>
        <dbReference type="ARBA" id="ARBA00023015"/>
    </source>
</evidence>
<comment type="subcellular location">
    <subcellularLocation>
        <location evidence="7">Cytoplasm</location>
    </subcellularLocation>
</comment>
<dbReference type="EMBL" id="DVLP01000303">
    <property type="protein sequence ID" value="HIT75943.1"/>
    <property type="molecule type" value="Genomic_DNA"/>
</dbReference>
<dbReference type="NCBIfam" id="NF003995">
    <property type="entry name" value="PRK05472.2-4"/>
    <property type="match status" value="1"/>
</dbReference>
<keyword evidence="3 7" id="KW-0805">Transcription regulation</keyword>
<evidence type="ECO:0000256" key="5">
    <source>
        <dbReference type="ARBA" id="ARBA00023125"/>
    </source>
</evidence>
<comment type="subunit">
    <text evidence="7">Homodimer.</text>
</comment>
<feature type="region of interest" description="Disordered" evidence="8">
    <location>
        <begin position="1"/>
        <end position="31"/>
    </location>
</feature>
<evidence type="ECO:0000313" key="10">
    <source>
        <dbReference type="EMBL" id="HIT75943.1"/>
    </source>
</evidence>
<accession>A0A9D1GZR4</accession>
<feature type="domain" description="CoA-binding" evidence="9">
    <location>
        <begin position="198"/>
        <end position="300"/>
    </location>
</feature>
<dbReference type="InterPro" id="IPR009718">
    <property type="entry name" value="Rex_DNA-bd_C_dom"/>
</dbReference>
<comment type="function">
    <text evidence="7">Modulates transcription in response to changes in cellular NADH/NAD(+) redox state.</text>
</comment>
<evidence type="ECO:0000256" key="8">
    <source>
        <dbReference type="SAM" id="MobiDB-lite"/>
    </source>
</evidence>
<evidence type="ECO:0000313" key="11">
    <source>
        <dbReference type="Proteomes" id="UP000886842"/>
    </source>
</evidence>
<dbReference type="PANTHER" id="PTHR35786">
    <property type="entry name" value="REDOX-SENSING TRANSCRIPTIONAL REPRESSOR REX"/>
    <property type="match status" value="1"/>
</dbReference>
<keyword evidence="6 7" id="KW-0804">Transcription</keyword>
<name>A0A9D1GZR4_9ACTN</name>
<organism evidence="10 11">
    <name type="scientific">Candidatus Avipropionibacterium avicola</name>
    <dbReference type="NCBI Taxonomy" id="2840701"/>
    <lineage>
        <taxon>Bacteria</taxon>
        <taxon>Bacillati</taxon>
        <taxon>Actinomycetota</taxon>
        <taxon>Actinomycetes</taxon>
        <taxon>Propionibacteriales</taxon>
        <taxon>Propionibacteriaceae</taxon>
        <taxon>Propionibacteriaceae incertae sedis</taxon>
        <taxon>Candidatus Avipropionibacterium</taxon>
    </lineage>
</organism>
<evidence type="ECO:0000256" key="6">
    <source>
        <dbReference type="ARBA" id="ARBA00023163"/>
    </source>
</evidence>
<dbReference type="GO" id="GO:0051775">
    <property type="term" value="P:response to redox state"/>
    <property type="evidence" value="ECO:0007669"/>
    <property type="project" value="InterPro"/>
</dbReference>
<reference evidence="10" key="1">
    <citation type="submission" date="2020-10" db="EMBL/GenBank/DDBJ databases">
        <authorList>
            <person name="Gilroy R."/>
        </authorList>
    </citation>
    <scope>NUCLEOTIDE SEQUENCE</scope>
    <source>
        <strain evidence="10">ChiGjej1B1-24693</strain>
    </source>
</reference>
<dbReference type="InterPro" id="IPR036390">
    <property type="entry name" value="WH_DNA-bd_sf"/>
</dbReference>
<comment type="caution">
    <text evidence="10">The sequence shown here is derived from an EMBL/GenBank/DDBJ whole genome shotgun (WGS) entry which is preliminary data.</text>
</comment>
<dbReference type="Gene3D" id="1.10.10.10">
    <property type="entry name" value="Winged helix-like DNA-binding domain superfamily/Winged helix DNA-binding domain"/>
    <property type="match status" value="1"/>
</dbReference>
<dbReference type="GO" id="GO:0003677">
    <property type="term" value="F:DNA binding"/>
    <property type="evidence" value="ECO:0007669"/>
    <property type="project" value="UniProtKB-UniRule"/>
</dbReference>
<evidence type="ECO:0000259" key="9">
    <source>
        <dbReference type="SMART" id="SM00881"/>
    </source>
</evidence>
<feature type="DNA-binding region" description="H-T-H motif" evidence="7">
    <location>
        <begin position="135"/>
        <end position="174"/>
    </location>
</feature>
<dbReference type="InterPro" id="IPR036388">
    <property type="entry name" value="WH-like_DNA-bd_sf"/>
</dbReference>
<gene>
    <name evidence="7" type="primary">rex</name>
    <name evidence="10" type="ORF">IAA98_10180</name>
</gene>
<keyword evidence="2 7" id="KW-0678">Repressor</keyword>
<dbReference type="SUPFAM" id="SSF46785">
    <property type="entry name" value="Winged helix' DNA-binding domain"/>
    <property type="match status" value="1"/>
</dbReference>
<dbReference type="Proteomes" id="UP000886842">
    <property type="component" value="Unassembled WGS sequence"/>
</dbReference>
<keyword evidence="4 7" id="KW-0520">NAD</keyword>
<dbReference type="GO" id="GO:0003700">
    <property type="term" value="F:DNA-binding transcription factor activity"/>
    <property type="evidence" value="ECO:0007669"/>
    <property type="project" value="UniProtKB-UniRule"/>
</dbReference>
<feature type="binding site" evidence="7">
    <location>
        <begin position="209"/>
        <end position="214"/>
    </location>
    <ligand>
        <name>NAD(+)</name>
        <dbReference type="ChEBI" id="CHEBI:57540"/>
    </ligand>
</feature>
<evidence type="ECO:0000256" key="1">
    <source>
        <dbReference type="ARBA" id="ARBA00022490"/>
    </source>
</evidence>
<dbReference type="GO" id="GO:0005737">
    <property type="term" value="C:cytoplasm"/>
    <property type="evidence" value="ECO:0007669"/>
    <property type="project" value="UniProtKB-SubCell"/>
</dbReference>
<evidence type="ECO:0000256" key="2">
    <source>
        <dbReference type="ARBA" id="ARBA00022491"/>
    </source>
</evidence>
<dbReference type="SUPFAM" id="SSF51735">
    <property type="entry name" value="NAD(P)-binding Rossmann-fold domains"/>
    <property type="match status" value="1"/>
</dbReference>
<reference evidence="10" key="2">
    <citation type="journal article" date="2021" name="PeerJ">
        <title>Extensive microbial diversity within the chicken gut microbiome revealed by metagenomics and culture.</title>
        <authorList>
            <person name="Gilroy R."/>
            <person name="Ravi A."/>
            <person name="Getino M."/>
            <person name="Pursley I."/>
            <person name="Horton D.L."/>
            <person name="Alikhan N.F."/>
            <person name="Baker D."/>
            <person name="Gharbi K."/>
            <person name="Hall N."/>
            <person name="Watson M."/>
            <person name="Adriaenssens E.M."/>
            <person name="Foster-Nyarko E."/>
            <person name="Jarju S."/>
            <person name="Secka A."/>
            <person name="Antonio M."/>
            <person name="Oren A."/>
            <person name="Chaudhuri R.R."/>
            <person name="La Ragione R."/>
            <person name="Hildebrand F."/>
            <person name="Pallen M.J."/>
        </authorList>
    </citation>
    <scope>NUCLEOTIDE SEQUENCE</scope>
    <source>
        <strain evidence="10">ChiGjej1B1-24693</strain>
    </source>
</reference>
<dbReference type="NCBIfam" id="NF003996">
    <property type="entry name" value="PRK05472.2-5"/>
    <property type="match status" value="1"/>
</dbReference>
<keyword evidence="5 7" id="KW-0238">DNA-binding</keyword>
<dbReference type="Pfam" id="PF06971">
    <property type="entry name" value="Put_DNA-bind_N"/>
    <property type="match status" value="1"/>
</dbReference>
<dbReference type="SMART" id="SM00881">
    <property type="entry name" value="CoA_binding"/>
    <property type="match status" value="1"/>
</dbReference>
<dbReference type="NCBIfam" id="NF003993">
    <property type="entry name" value="PRK05472.2-2"/>
    <property type="match status" value="1"/>
</dbReference>